<protein>
    <submittedName>
        <fullName evidence="1">DUF6155 family protein</fullName>
    </submittedName>
</protein>
<name>A0ABV8GX57_9BACI</name>
<evidence type="ECO:0000313" key="1">
    <source>
        <dbReference type="EMBL" id="MFC4024424.1"/>
    </source>
</evidence>
<organism evidence="1 2">
    <name type="scientific">Oceanobacillus longus</name>
    <dbReference type="NCBI Taxonomy" id="930120"/>
    <lineage>
        <taxon>Bacteria</taxon>
        <taxon>Bacillati</taxon>
        <taxon>Bacillota</taxon>
        <taxon>Bacilli</taxon>
        <taxon>Bacillales</taxon>
        <taxon>Bacillaceae</taxon>
        <taxon>Oceanobacillus</taxon>
    </lineage>
</organism>
<gene>
    <name evidence="1" type="ORF">ACFOUV_11520</name>
</gene>
<dbReference type="Pfam" id="PF19652">
    <property type="entry name" value="DUF6155"/>
    <property type="match status" value="1"/>
</dbReference>
<dbReference type="Proteomes" id="UP001595772">
    <property type="component" value="Unassembled WGS sequence"/>
</dbReference>
<comment type="caution">
    <text evidence="1">The sequence shown here is derived from an EMBL/GenBank/DDBJ whole genome shotgun (WGS) entry which is preliminary data.</text>
</comment>
<dbReference type="EMBL" id="JBHSAO010000008">
    <property type="protein sequence ID" value="MFC4024424.1"/>
    <property type="molecule type" value="Genomic_DNA"/>
</dbReference>
<evidence type="ECO:0000313" key="2">
    <source>
        <dbReference type="Proteomes" id="UP001595772"/>
    </source>
</evidence>
<dbReference type="InterPro" id="IPR046153">
    <property type="entry name" value="DUF6155"/>
</dbReference>
<proteinExistence type="predicted"/>
<reference evidence="2" key="1">
    <citation type="journal article" date="2019" name="Int. J. Syst. Evol. Microbiol.">
        <title>The Global Catalogue of Microorganisms (GCM) 10K type strain sequencing project: providing services to taxonomists for standard genome sequencing and annotation.</title>
        <authorList>
            <consortium name="The Broad Institute Genomics Platform"/>
            <consortium name="The Broad Institute Genome Sequencing Center for Infectious Disease"/>
            <person name="Wu L."/>
            <person name="Ma J."/>
        </authorList>
    </citation>
    <scope>NUCLEOTIDE SEQUENCE [LARGE SCALE GENOMIC DNA]</scope>
    <source>
        <strain evidence="2">IBRC-M 10703</strain>
    </source>
</reference>
<keyword evidence="2" id="KW-1185">Reference proteome</keyword>
<sequence length="181" mass="21205">MAKVTQLDIPELKSKLKDYDQKELIRLIAELYEQYDDVQHHLSDKLSRNETISELYEETKEEIEGEFHTDNGFGKLRSAKVKKAINNFKKAAKDHKKTLDLMLYYVEIGTTFTNTYGDIDGKFYGDMESMYEKVVTACEKDEDLFNDLQERLYAVVINSENIGWGYHDSIKELYYSIRVGR</sequence>
<dbReference type="RefSeq" id="WP_379496919.1">
    <property type="nucleotide sequence ID" value="NZ_JBHSAO010000008.1"/>
</dbReference>
<accession>A0ABV8GX57</accession>